<dbReference type="Proteomes" id="UP000653454">
    <property type="component" value="Unassembled WGS sequence"/>
</dbReference>
<name>A0A8S4FLY7_PLUXY</name>
<comment type="caution">
    <text evidence="2">The sequence shown here is derived from an EMBL/GenBank/DDBJ whole genome shotgun (WGS) entry which is preliminary data.</text>
</comment>
<feature type="region of interest" description="Disordered" evidence="1">
    <location>
        <begin position="90"/>
        <end position="124"/>
    </location>
</feature>
<gene>
    <name evidence="2" type="ORF">PLXY2_LOCUS9463</name>
</gene>
<accession>A0A8S4FLY7</accession>
<evidence type="ECO:0000256" key="1">
    <source>
        <dbReference type="SAM" id="MobiDB-lite"/>
    </source>
</evidence>
<dbReference type="AlphaFoldDB" id="A0A8S4FLY7"/>
<protein>
    <submittedName>
        <fullName evidence="2">(diamondback moth) hypothetical protein</fullName>
    </submittedName>
</protein>
<dbReference type="PROSITE" id="PS51257">
    <property type="entry name" value="PROKAR_LIPOPROTEIN"/>
    <property type="match status" value="1"/>
</dbReference>
<feature type="compositionally biased region" description="Pro residues" evidence="1">
    <location>
        <begin position="97"/>
        <end position="108"/>
    </location>
</feature>
<dbReference type="EMBL" id="CAJHNJ030000037">
    <property type="protein sequence ID" value="CAG9129292.1"/>
    <property type="molecule type" value="Genomic_DNA"/>
</dbReference>
<evidence type="ECO:0000313" key="2">
    <source>
        <dbReference type="EMBL" id="CAG9129292.1"/>
    </source>
</evidence>
<evidence type="ECO:0000313" key="3">
    <source>
        <dbReference type="Proteomes" id="UP000653454"/>
    </source>
</evidence>
<organism evidence="2 3">
    <name type="scientific">Plutella xylostella</name>
    <name type="common">Diamondback moth</name>
    <name type="synonym">Plutella maculipennis</name>
    <dbReference type="NCBI Taxonomy" id="51655"/>
    <lineage>
        <taxon>Eukaryota</taxon>
        <taxon>Metazoa</taxon>
        <taxon>Ecdysozoa</taxon>
        <taxon>Arthropoda</taxon>
        <taxon>Hexapoda</taxon>
        <taxon>Insecta</taxon>
        <taxon>Pterygota</taxon>
        <taxon>Neoptera</taxon>
        <taxon>Endopterygota</taxon>
        <taxon>Lepidoptera</taxon>
        <taxon>Glossata</taxon>
        <taxon>Ditrysia</taxon>
        <taxon>Yponomeutoidea</taxon>
        <taxon>Plutellidae</taxon>
        <taxon>Plutella</taxon>
    </lineage>
</organism>
<sequence length="217" mass="23475">MTKFLHEFMHTLNQRLLATSGGGGGCGGGGGGFLVSISSECEDSYALHRALSQRHAEITAEEALGGGKRGTPPSPLWTVYTDDLIYSNLERARDRPPPPPRGPLPPRLAPGSLTAAPTSPEARDRTTCFSYSNYHCMHMSATHAPRASLKHTLSPLSKALIDMKYEYNECGRSQLGRGGSGYRKRHAHSYTVWVLKLDSRSSVSTGYSPPPPPPLCP</sequence>
<proteinExistence type="predicted"/>
<reference evidence="2" key="1">
    <citation type="submission" date="2020-11" db="EMBL/GenBank/DDBJ databases">
        <authorList>
            <person name="Whiteford S."/>
        </authorList>
    </citation>
    <scope>NUCLEOTIDE SEQUENCE</scope>
</reference>
<keyword evidence="3" id="KW-1185">Reference proteome</keyword>